<dbReference type="EMBL" id="BPLQ01007801">
    <property type="protein sequence ID" value="GIY32439.1"/>
    <property type="molecule type" value="Genomic_DNA"/>
</dbReference>
<gene>
    <name evidence="4" type="ORF">CDAR_377961</name>
</gene>
<protein>
    <submittedName>
        <fullName evidence="4">Uncharacterized protein</fullName>
    </submittedName>
</protein>
<comment type="caution">
    <text evidence="4">The sequence shown here is derived from an EMBL/GenBank/DDBJ whole genome shotgun (WGS) entry which is preliminary data.</text>
</comment>
<evidence type="ECO:0000256" key="2">
    <source>
        <dbReference type="SAM" id="MobiDB-lite"/>
    </source>
</evidence>
<dbReference type="Proteomes" id="UP001054837">
    <property type="component" value="Unassembled WGS sequence"/>
</dbReference>
<name>A0AAV4SHK0_9ARAC</name>
<evidence type="ECO:0000313" key="5">
    <source>
        <dbReference type="Proteomes" id="UP001054837"/>
    </source>
</evidence>
<keyword evidence="3" id="KW-0812">Transmembrane</keyword>
<feature type="region of interest" description="Disordered" evidence="2">
    <location>
        <begin position="87"/>
        <end position="111"/>
    </location>
</feature>
<keyword evidence="3" id="KW-1133">Transmembrane helix</keyword>
<sequence>MSSYEDLMCVVDGGAFQCRPDCFAECLPDECPAHRQAIKQYEAVVQRLVSAEEAARKLQEENQVLKKAHKNWRLERAKLIKLLPIETSRELPGPSQSPTSPAKKRRADSPGKGGLQEGMYIFCLSIQALLAFAYFFTHGIHLILK</sequence>
<evidence type="ECO:0000313" key="4">
    <source>
        <dbReference type="EMBL" id="GIY32439.1"/>
    </source>
</evidence>
<accession>A0AAV4SHK0</accession>
<evidence type="ECO:0000256" key="3">
    <source>
        <dbReference type="SAM" id="Phobius"/>
    </source>
</evidence>
<evidence type="ECO:0000256" key="1">
    <source>
        <dbReference type="SAM" id="Coils"/>
    </source>
</evidence>
<feature type="coiled-coil region" evidence="1">
    <location>
        <begin position="41"/>
        <end position="75"/>
    </location>
</feature>
<keyword evidence="5" id="KW-1185">Reference proteome</keyword>
<organism evidence="4 5">
    <name type="scientific">Caerostris darwini</name>
    <dbReference type="NCBI Taxonomy" id="1538125"/>
    <lineage>
        <taxon>Eukaryota</taxon>
        <taxon>Metazoa</taxon>
        <taxon>Ecdysozoa</taxon>
        <taxon>Arthropoda</taxon>
        <taxon>Chelicerata</taxon>
        <taxon>Arachnida</taxon>
        <taxon>Araneae</taxon>
        <taxon>Araneomorphae</taxon>
        <taxon>Entelegynae</taxon>
        <taxon>Araneoidea</taxon>
        <taxon>Araneidae</taxon>
        <taxon>Caerostris</taxon>
    </lineage>
</organism>
<keyword evidence="3" id="KW-0472">Membrane</keyword>
<keyword evidence="1" id="KW-0175">Coiled coil</keyword>
<reference evidence="4 5" key="1">
    <citation type="submission" date="2021-06" db="EMBL/GenBank/DDBJ databases">
        <title>Caerostris darwini draft genome.</title>
        <authorList>
            <person name="Kono N."/>
            <person name="Arakawa K."/>
        </authorList>
    </citation>
    <scope>NUCLEOTIDE SEQUENCE [LARGE SCALE GENOMIC DNA]</scope>
</reference>
<dbReference type="AlphaFoldDB" id="A0AAV4SHK0"/>
<proteinExistence type="predicted"/>
<feature type="transmembrane region" description="Helical" evidence="3">
    <location>
        <begin position="119"/>
        <end position="144"/>
    </location>
</feature>